<evidence type="ECO:0000256" key="1">
    <source>
        <dbReference type="SAM" id="MobiDB-lite"/>
    </source>
</evidence>
<feature type="compositionally biased region" description="Basic and acidic residues" evidence="1">
    <location>
        <begin position="112"/>
        <end position="128"/>
    </location>
</feature>
<dbReference type="AlphaFoldDB" id="A0A9P5L9R3"/>
<feature type="compositionally biased region" description="Low complexity" evidence="1">
    <location>
        <begin position="141"/>
        <end position="165"/>
    </location>
</feature>
<feature type="region of interest" description="Disordered" evidence="1">
    <location>
        <begin position="16"/>
        <end position="174"/>
    </location>
</feature>
<dbReference type="Proteomes" id="UP000722485">
    <property type="component" value="Unassembled WGS sequence"/>
</dbReference>
<comment type="caution">
    <text evidence="2">The sequence shown here is derived from an EMBL/GenBank/DDBJ whole genome shotgun (WGS) entry which is preliminary data.</text>
</comment>
<evidence type="ECO:0000313" key="2">
    <source>
        <dbReference type="EMBL" id="KAF7535198.1"/>
    </source>
</evidence>
<feature type="compositionally biased region" description="Polar residues" evidence="1">
    <location>
        <begin position="72"/>
        <end position="98"/>
    </location>
</feature>
<gene>
    <name evidence="2" type="ORF">G7Z17_g13250</name>
</gene>
<sequence length="174" mass="18653">MGTADDLASRLRAKFSKRRHSAAASLASSVQSVADTSSLGSRHRWDWHRGRDQGHNQSYNDKDQGHSPSHRAASQTRATPGSSSLDSTQPDLNLSQESKVPPSHSTRRKHRHEDAHNKAGVDTKKEAAPIRAQSSKSEAIPTKSAPVSSAAAPTATQAPAKTAWPPADPRRVCA</sequence>
<evidence type="ECO:0000313" key="3">
    <source>
        <dbReference type="Proteomes" id="UP000722485"/>
    </source>
</evidence>
<proteinExistence type="predicted"/>
<feature type="compositionally biased region" description="Low complexity" evidence="1">
    <location>
        <begin position="22"/>
        <end position="34"/>
    </location>
</feature>
<accession>A0A9P5L9R3</accession>
<feature type="compositionally biased region" description="Basic and acidic residues" evidence="1">
    <location>
        <begin position="43"/>
        <end position="65"/>
    </location>
</feature>
<dbReference type="EMBL" id="JAANBB010000729">
    <property type="protein sequence ID" value="KAF7535198.1"/>
    <property type="molecule type" value="Genomic_DNA"/>
</dbReference>
<organism evidence="2 3">
    <name type="scientific">Cylindrodendrum hubeiense</name>
    <dbReference type="NCBI Taxonomy" id="595255"/>
    <lineage>
        <taxon>Eukaryota</taxon>
        <taxon>Fungi</taxon>
        <taxon>Dikarya</taxon>
        <taxon>Ascomycota</taxon>
        <taxon>Pezizomycotina</taxon>
        <taxon>Sordariomycetes</taxon>
        <taxon>Hypocreomycetidae</taxon>
        <taxon>Hypocreales</taxon>
        <taxon>Nectriaceae</taxon>
        <taxon>Cylindrodendrum</taxon>
    </lineage>
</organism>
<protein>
    <submittedName>
        <fullName evidence="2">Uncharacterized protein</fullName>
    </submittedName>
</protein>
<keyword evidence="3" id="KW-1185">Reference proteome</keyword>
<reference evidence="2" key="1">
    <citation type="submission" date="2020-03" db="EMBL/GenBank/DDBJ databases">
        <title>Draft Genome Sequence of Cylindrodendrum hubeiense.</title>
        <authorList>
            <person name="Buettner E."/>
            <person name="Kellner H."/>
        </authorList>
    </citation>
    <scope>NUCLEOTIDE SEQUENCE</scope>
    <source>
        <strain evidence="2">IHI 201604</strain>
    </source>
</reference>
<name>A0A9P5L9R3_9HYPO</name>